<dbReference type="AlphaFoldDB" id="A0A8T0QL70"/>
<feature type="region of interest" description="Disordered" evidence="1">
    <location>
        <begin position="99"/>
        <end position="158"/>
    </location>
</feature>
<reference evidence="2" key="1">
    <citation type="submission" date="2020-05" db="EMBL/GenBank/DDBJ databases">
        <title>WGS assembly of Panicum virgatum.</title>
        <authorList>
            <person name="Lovell J.T."/>
            <person name="Jenkins J."/>
            <person name="Shu S."/>
            <person name="Juenger T.E."/>
            <person name="Schmutz J."/>
        </authorList>
    </citation>
    <scope>NUCLEOTIDE SEQUENCE</scope>
    <source>
        <strain evidence="2">AP13</strain>
    </source>
</reference>
<evidence type="ECO:0000313" key="3">
    <source>
        <dbReference type="Proteomes" id="UP000823388"/>
    </source>
</evidence>
<feature type="compositionally biased region" description="Basic and acidic residues" evidence="1">
    <location>
        <begin position="191"/>
        <end position="200"/>
    </location>
</feature>
<evidence type="ECO:0000256" key="1">
    <source>
        <dbReference type="SAM" id="MobiDB-lite"/>
    </source>
</evidence>
<feature type="compositionally biased region" description="Polar residues" evidence="1">
    <location>
        <begin position="112"/>
        <end position="128"/>
    </location>
</feature>
<gene>
    <name evidence="2" type="ORF">PVAP13_7KG292500</name>
</gene>
<sequence>MGGAELEGRPAMPQALMLKEWLELESSAELSRDGFGCYPRHLAAELRSASGRRRNGDVIARFSAAVRAAEAVAVAVAALPRTRSLSRRLRVGFWNRKRRGEAEETDRPVASCSATAASSGRTDASSPAMSPRRMSWEGRQAGGEGAGHVSGGRRSHEKMVAGCECRLDEAREREQRLSPVSVMDFLSQDGDDGHDNDCNDHGGGGGGGHSEDGDGASPAFERSLANIRSN</sequence>
<name>A0A8T0QL70_PANVG</name>
<protein>
    <submittedName>
        <fullName evidence="2">Uncharacterized protein</fullName>
    </submittedName>
</protein>
<dbReference type="Proteomes" id="UP000823388">
    <property type="component" value="Chromosome 7K"/>
</dbReference>
<dbReference type="EMBL" id="CM029049">
    <property type="protein sequence ID" value="KAG2574148.1"/>
    <property type="molecule type" value="Genomic_DNA"/>
</dbReference>
<comment type="caution">
    <text evidence="2">The sequence shown here is derived from an EMBL/GenBank/DDBJ whole genome shotgun (WGS) entry which is preliminary data.</text>
</comment>
<feature type="region of interest" description="Disordered" evidence="1">
    <location>
        <begin position="172"/>
        <end position="230"/>
    </location>
</feature>
<dbReference type="OrthoDB" id="668456at2759"/>
<organism evidence="2 3">
    <name type="scientific">Panicum virgatum</name>
    <name type="common">Blackwell switchgrass</name>
    <dbReference type="NCBI Taxonomy" id="38727"/>
    <lineage>
        <taxon>Eukaryota</taxon>
        <taxon>Viridiplantae</taxon>
        <taxon>Streptophyta</taxon>
        <taxon>Embryophyta</taxon>
        <taxon>Tracheophyta</taxon>
        <taxon>Spermatophyta</taxon>
        <taxon>Magnoliopsida</taxon>
        <taxon>Liliopsida</taxon>
        <taxon>Poales</taxon>
        <taxon>Poaceae</taxon>
        <taxon>PACMAD clade</taxon>
        <taxon>Panicoideae</taxon>
        <taxon>Panicodae</taxon>
        <taxon>Paniceae</taxon>
        <taxon>Panicinae</taxon>
        <taxon>Panicum</taxon>
        <taxon>Panicum sect. Hiantes</taxon>
    </lineage>
</organism>
<dbReference type="PANTHER" id="PTHR33623">
    <property type="entry name" value="OS04G0572500 PROTEIN"/>
    <property type="match status" value="1"/>
</dbReference>
<accession>A0A8T0QL70</accession>
<keyword evidence="3" id="KW-1185">Reference proteome</keyword>
<proteinExistence type="predicted"/>
<evidence type="ECO:0000313" key="2">
    <source>
        <dbReference type="EMBL" id="KAG2574148.1"/>
    </source>
</evidence>
<dbReference type="PANTHER" id="PTHR33623:SF23">
    <property type="entry name" value="OS04G0572500 PROTEIN"/>
    <property type="match status" value="1"/>
</dbReference>
<feature type="compositionally biased region" description="Gly residues" evidence="1">
    <location>
        <begin position="140"/>
        <end position="150"/>
    </location>
</feature>